<reference evidence="5 6" key="1">
    <citation type="submission" date="2020-10" db="EMBL/GenBank/DDBJ databases">
        <title>Sequencing the genomes of 1000 actinobacteria strains.</title>
        <authorList>
            <person name="Klenk H.-P."/>
        </authorList>
    </citation>
    <scope>NUCLEOTIDE SEQUENCE [LARGE SCALE GENOMIC DNA]</scope>
    <source>
        <strain evidence="5 6">DSM 46744</strain>
    </source>
</reference>
<feature type="region of interest" description="Disordered" evidence="3">
    <location>
        <begin position="23"/>
        <end position="79"/>
    </location>
</feature>
<dbReference type="InterPro" id="IPR010126">
    <property type="entry name" value="Esterase_phb"/>
</dbReference>
<keyword evidence="6" id="KW-1185">Reference proteome</keyword>
<feature type="chain" id="PRO_5046541941" evidence="4">
    <location>
        <begin position="29"/>
        <end position="329"/>
    </location>
</feature>
<gene>
    <name evidence="5" type="ORF">H4W34_005759</name>
</gene>
<dbReference type="RefSeq" id="WP_192762041.1">
    <property type="nucleotide sequence ID" value="NZ_JADBDZ010000001.1"/>
</dbReference>
<evidence type="ECO:0000256" key="3">
    <source>
        <dbReference type="SAM" id="MobiDB-lite"/>
    </source>
</evidence>
<evidence type="ECO:0000256" key="1">
    <source>
        <dbReference type="ARBA" id="ARBA00022729"/>
    </source>
</evidence>
<evidence type="ECO:0000256" key="4">
    <source>
        <dbReference type="SAM" id="SignalP"/>
    </source>
</evidence>
<dbReference type="EMBL" id="JADBDZ010000001">
    <property type="protein sequence ID" value="MBE1535926.1"/>
    <property type="molecule type" value="Genomic_DNA"/>
</dbReference>
<dbReference type="Gene3D" id="3.40.50.1820">
    <property type="entry name" value="alpha/beta hydrolase"/>
    <property type="match status" value="1"/>
</dbReference>
<organism evidence="5 6">
    <name type="scientific">Actinomadura algeriensis</name>
    <dbReference type="NCBI Taxonomy" id="1679523"/>
    <lineage>
        <taxon>Bacteria</taxon>
        <taxon>Bacillati</taxon>
        <taxon>Actinomycetota</taxon>
        <taxon>Actinomycetes</taxon>
        <taxon>Streptosporangiales</taxon>
        <taxon>Thermomonosporaceae</taxon>
        <taxon>Actinomadura</taxon>
    </lineage>
</organism>
<dbReference type="PANTHER" id="PTHR43037:SF1">
    <property type="entry name" value="BLL1128 PROTEIN"/>
    <property type="match status" value="1"/>
</dbReference>
<dbReference type="InterPro" id="IPR029058">
    <property type="entry name" value="AB_hydrolase_fold"/>
</dbReference>
<keyword evidence="2" id="KW-0378">Hydrolase</keyword>
<dbReference type="InterPro" id="IPR050955">
    <property type="entry name" value="Plant_Biomass_Hydrol_Est"/>
</dbReference>
<evidence type="ECO:0000313" key="5">
    <source>
        <dbReference type="EMBL" id="MBE1535926.1"/>
    </source>
</evidence>
<sequence>MKIAARAAAVTAALVLAMTAAHPQPAGAAPDANPSASPSAPSPTSPPSTVPSPAPASPAPASPPAGSPSASPSGTTEHTIAMGDWNRPYLLHVPPDRADGEPLPLIVALHGGLNDPQYVREQSGLDAVADAQGYAVAYPKGLLGTWNAGACCWFARWAGVDDVAFLDELIGTLVEQGVADRRRIFLTGFSNGGGMAYRYACERAGRVAGVAVVSGALAIGCTPDRPISVLAFHGTWDPSVPYFGGGNLDADVKFPFLPVRLLMEFWRWIGGLSAMSWPLRDAPDGCVGTAPGPVRVALCTIQRGGHEWPSFASGLIASFFDSRPSLPAS</sequence>
<dbReference type="Proteomes" id="UP000627838">
    <property type="component" value="Unassembled WGS sequence"/>
</dbReference>
<feature type="signal peptide" evidence="4">
    <location>
        <begin position="1"/>
        <end position="28"/>
    </location>
</feature>
<comment type="caution">
    <text evidence="5">The sequence shown here is derived from an EMBL/GenBank/DDBJ whole genome shotgun (WGS) entry which is preliminary data.</text>
</comment>
<dbReference type="Pfam" id="PF10503">
    <property type="entry name" value="Esterase_PHB"/>
    <property type="match status" value="1"/>
</dbReference>
<feature type="compositionally biased region" description="Low complexity" evidence="3">
    <location>
        <begin position="23"/>
        <end position="39"/>
    </location>
</feature>
<evidence type="ECO:0000256" key="2">
    <source>
        <dbReference type="ARBA" id="ARBA00022801"/>
    </source>
</evidence>
<evidence type="ECO:0000313" key="6">
    <source>
        <dbReference type="Proteomes" id="UP000627838"/>
    </source>
</evidence>
<protein>
    <submittedName>
        <fullName evidence="5">Polyhydroxybutyrate depolymerase</fullName>
    </submittedName>
</protein>
<accession>A0ABR9JZC9</accession>
<dbReference type="PANTHER" id="PTHR43037">
    <property type="entry name" value="UNNAMED PRODUCT-RELATED"/>
    <property type="match status" value="1"/>
</dbReference>
<feature type="compositionally biased region" description="Pro residues" evidence="3">
    <location>
        <begin position="40"/>
        <end position="66"/>
    </location>
</feature>
<proteinExistence type="predicted"/>
<dbReference type="SUPFAM" id="SSF53474">
    <property type="entry name" value="alpha/beta-Hydrolases"/>
    <property type="match status" value="1"/>
</dbReference>
<name>A0ABR9JZC9_9ACTN</name>
<keyword evidence="1 4" id="KW-0732">Signal</keyword>